<organism evidence="5 6">
    <name type="scientific">Pantoea rwandensis</name>
    <dbReference type="NCBI Taxonomy" id="1076550"/>
    <lineage>
        <taxon>Bacteria</taxon>
        <taxon>Pseudomonadati</taxon>
        <taxon>Pseudomonadota</taxon>
        <taxon>Gammaproteobacteria</taxon>
        <taxon>Enterobacterales</taxon>
        <taxon>Erwiniaceae</taxon>
        <taxon>Pantoea</taxon>
    </lineage>
</organism>
<sequence>MTNRLSAVVIGAGQSGRGFVSRFFFKSGYHLTFIDKNEKTVKYLQEDNFFTVHCFDESVKPLHIQGFDAHLARSAEADAAIEKADILLISVGQQNLPTVAAEIAPALRRRSATGLDAMTILVCENGVSPGQIFSEALAAKAGGTSDFKVAELAIFCTTNVLKKTRLDIGTENYNRAPYNAAALGGALAVEGLDPESDMSSLLKRKIYTYNFISAIVTYVGAYKGIEDYATSANDAEVRALIQRVVPELNKALCQVLGVDAESQTNFSNNALKKFSDHTIEDYVSKNAREVSRKLRSDDRMIAPANMIKDIHGDTDTIAIVIAAAILWGEKNEKLLDTYSSPSEVLTKLSGVDSDAELITQVENHYRELKSGKTISQLLK</sequence>
<evidence type="ECO:0000313" key="5">
    <source>
        <dbReference type="EMBL" id="ORM71201.1"/>
    </source>
</evidence>
<dbReference type="PANTHER" id="PTHR30524">
    <property type="entry name" value="MANNITOL-1-PHOSPHATE 5-DEHYDROGENASE"/>
    <property type="match status" value="1"/>
</dbReference>
<dbReference type="Pfam" id="PF01232">
    <property type="entry name" value="Mannitol_dh"/>
    <property type="match status" value="1"/>
</dbReference>
<keyword evidence="1" id="KW-0560">Oxidoreductase</keyword>
<dbReference type="SUPFAM" id="SSF51735">
    <property type="entry name" value="NAD(P)-binding Rossmann-fold domains"/>
    <property type="match status" value="1"/>
</dbReference>
<evidence type="ECO:0000259" key="3">
    <source>
        <dbReference type="Pfam" id="PF01232"/>
    </source>
</evidence>
<dbReference type="InterPro" id="IPR008927">
    <property type="entry name" value="6-PGluconate_DH-like_C_sf"/>
</dbReference>
<evidence type="ECO:0000259" key="4">
    <source>
        <dbReference type="Pfam" id="PF08125"/>
    </source>
</evidence>
<dbReference type="OrthoDB" id="271711at2"/>
<dbReference type="InterPro" id="IPR036291">
    <property type="entry name" value="NAD(P)-bd_dom_sf"/>
</dbReference>
<dbReference type="InterPro" id="IPR013328">
    <property type="entry name" value="6PGD_dom2"/>
</dbReference>
<dbReference type="Pfam" id="PF08125">
    <property type="entry name" value="Mannitol_dh_C"/>
    <property type="match status" value="1"/>
</dbReference>
<dbReference type="InterPro" id="IPR013118">
    <property type="entry name" value="Mannitol_DH_C"/>
</dbReference>
<evidence type="ECO:0008006" key="7">
    <source>
        <dbReference type="Google" id="ProtNLM"/>
    </source>
</evidence>
<dbReference type="AlphaFoldDB" id="A0A1X1D3U5"/>
<accession>A0A1X1D3U5</accession>
<dbReference type="Gene3D" id="3.40.50.720">
    <property type="entry name" value="NAD(P)-binding Rossmann-like Domain"/>
    <property type="match status" value="1"/>
</dbReference>
<feature type="domain" description="Mannitol dehydrogenase C-terminal" evidence="4">
    <location>
        <begin position="200"/>
        <end position="338"/>
    </location>
</feature>
<dbReference type="GO" id="GO:0005829">
    <property type="term" value="C:cytosol"/>
    <property type="evidence" value="ECO:0007669"/>
    <property type="project" value="TreeGrafter"/>
</dbReference>
<dbReference type="GO" id="GO:0008926">
    <property type="term" value="F:mannitol-1-phosphate 5-dehydrogenase activity"/>
    <property type="evidence" value="ECO:0007669"/>
    <property type="project" value="TreeGrafter"/>
</dbReference>
<feature type="domain" description="Mannitol dehydrogenase N-terminal" evidence="3">
    <location>
        <begin position="7"/>
        <end position="140"/>
    </location>
</feature>
<dbReference type="Proteomes" id="UP000193558">
    <property type="component" value="Unassembled WGS sequence"/>
</dbReference>
<name>A0A1X1D3U5_9GAMM</name>
<dbReference type="PANTHER" id="PTHR30524:SF0">
    <property type="entry name" value="ALTRONATE OXIDOREDUCTASE-RELATED"/>
    <property type="match status" value="1"/>
</dbReference>
<gene>
    <name evidence="5" type="ORF">HA51_04820</name>
</gene>
<evidence type="ECO:0000256" key="1">
    <source>
        <dbReference type="ARBA" id="ARBA00023002"/>
    </source>
</evidence>
<dbReference type="InterPro" id="IPR013131">
    <property type="entry name" value="Mannitol_DH_N"/>
</dbReference>
<evidence type="ECO:0000256" key="2">
    <source>
        <dbReference type="ARBA" id="ARBA00023027"/>
    </source>
</evidence>
<dbReference type="GO" id="GO:0019592">
    <property type="term" value="P:mannitol catabolic process"/>
    <property type="evidence" value="ECO:0007669"/>
    <property type="project" value="TreeGrafter"/>
</dbReference>
<comment type="caution">
    <text evidence="5">The sequence shown here is derived from an EMBL/GenBank/DDBJ whole genome shotgun (WGS) entry which is preliminary data.</text>
</comment>
<dbReference type="SUPFAM" id="SSF48179">
    <property type="entry name" value="6-phosphogluconate dehydrogenase C-terminal domain-like"/>
    <property type="match status" value="1"/>
</dbReference>
<reference evidence="5 6" key="1">
    <citation type="journal article" date="2017" name="Antonie Van Leeuwenhoek">
        <title>Phylogenomic resolution of the bacterial genus Pantoea and its relationship with Erwinia and Tatumella.</title>
        <authorList>
            <person name="Palmer M."/>
            <person name="Steenkamp E.T."/>
            <person name="Coetzee M.P."/>
            <person name="Chan W.Y."/>
            <person name="van Zyl E."/>
            <person name="De Maayer P."/>
            <person name="Coutinho T.A."/>
            <person name="Blom J."/>
            <person name="Smits T.H."/>
            <person name="Duffy B."/>
            <person name="Venter S.N."/>
        </authorList>
    </citation>
    <scope>NUCLEOTIDE SEQUENCE [LARGE SCALE GENOMIC DNA]</scope>
    <source>
        <strain evidence="5 6">LMG 26275</strain>
    </source>
</reference>
<dbReference type="RefSeq" id="WP_084932545.1">
    <property type="nucleotide sequence ID" value="NZ_MLFR01000002.1"/>
</dbReference>
<keyword evidence="2" id="KW-0520">NAD</keyword>
<protein>
    <recommendedName>
        <fullName evidence="7">Mannitol-1-phosphate 5-dehydrogenase</fullName>
    </recommendedName>
</protein>
<proteinExistence type="predicted"/>
<evidence type="ECO:0000313" key="6">
    <source>
        <dbReference type="Proteomes" id="UP000193558"/>
    </source>
</evidence>
<dbReference type="Gene3D" id="1.10.1040.10">
    <property type="entry name" value="N-(1-d-carboxylethyl)-l-norvaline Dehydrogenase, domain 2"/>
    <property type="match status" value="1"/>
</dbReference>
<dbReference type="EMBL" id="MLFR01000002">
    <property type="protein sequence ID" value="ORM71201.1"/>
    <property type="molecule type" value="Genomic_DNA"/>
</dbReference>